<comment type="similarity">
    <text evidence="1">Belongs to the 'phage' integrase family.</text>
</comment>
<reference evidence="9" key="1">
    <citation type="journal article" date="2019" name="Int. J. Syst. Evol. Microbiol.">
        <title>The Global Catalogue of Microorganisms (GCM) 10K type strain sequencing project: providing services to taxonomists for standard genome sequencing and annotation.</title>
        <authorList>
            <consortium name="The Broad Institute Genomics Platform"/>
            <consortium name="The Broad Institute Genome Sequencing Center for Infectious Disease"/>
            <person name="Wu L."/>
            <person name="Ma J."/>
        </authorList>
    </citation>
    <scope>NUCLEOTIDE SEQUENCE [LARGE SCALE GENOMIC DNA]</scope>
    <source>
        <strain evidence="9">KACC 11904</strain>
    </source>
</reference>
<dbReference type="Proteomes" id="UP001596044">
    <property type="component" value="Unassembled WGS sequence"/>
</dbReference>
<sequence>MSIAAAEQYLDDFMLYLQNGGYTPRTQDEYVKEAKSFMLNVRSSEIEDISKADIMRYQKVLRVRGAGSATINRMLSAINCFFKALIEFEIITLNPALSIKKAKVEKNKLPVYLEENELADFLLQVTGKHQLRNLAICLLMCYGGLRVAEVQSLNLDHFRRGADPALIFMGKGQKWRVVPLHPDIVAILEQYVNDARIDPKEGDTAAFFVSQEGRRIGRRTIQGIVDRTGTAWKKEAQMVIDKKISSHKLRHTFATTHFRNGTDLRTLQELLGHSDISTTQIYTHVDNRQLSEAQAKIRPQIPVISYG</sequence>
<dbReference type="InterPro" id="IPR010998">
    <property type="entry name" value="Integrase_recombinase_N"/>
</dbReference>
<feature type="domain" description="Tyr recombinase" evidence="6">
    <location>
        <begin position="108"/>
        <end position="295"/>
    </location>
</feature>
<evidence type="ECO:0000259" key="6">
    <source>
        <dbReference type="PROSITE" id="PS51898"/>
    </source>
</evidence>
<dbReference type="InterPro" id="IPR050090">
    <property type="entry name" value="Tyrosine_recombinase_XerCD"/>
</dbReference>
<keyword evidence="2" id="KW-0229">DNA integration</keyword>
<dbReference type="Gene3D" id="1.10.443.10">
    <property type="entry name" value="Intergrase catalytic core"/>
    <property type="match status" value="1"/>
</dbReference>
<dbReference type="Gene3D" id="1.10.150.130">
    <property type="match status" value="1"/>
</dbReference>
<dbReference type="Pfam" id="PF00589">
    <property type="entry name" value="Phage_integrase"/>
    <property type="match status" value="1"/>
</dbReference>
<evidence type="ECO:0000256" key="2">
    <source>
        <dbReference type="ARBA" id="ARBA00022908"/>
    </source>
</evidence>
<dbReference type="PROSITE" id="PS51898">
    <property type="entry name" value="TYR_RECOMBINASE"/>
    <property type="match status" value="1"/>
</dbReference>
<evidence type="ECO:0000256" key="1">
    <source>
        <dbReference type="ARBA" id="ARBA00008857"/>
    </source>
</evidence>
<dbReference type="InterPro" id="IPR002104">
    <property type="entry name" value="Integrase_catalytic"/>
</dbReference>
<keyword evidence="9" id="KW-1185">Reference proteome</keyword>
<dbReference type="Pfam" id="PF13495">
    <property type="entry name" value="Phage_int_SAM_4"/>
    <property type="match status" value="1"/>
</dbReference>
<accession>A0ABW0KHF5</accession>
<dbReference type="InterPro" id="IPR013762">
    <property type="entry name" value="Integrase-like_cat_sf"/>
</dbReference>
<dbReference type="EMBL" id="JBHSMJ010000065">
    <property type="protein sequence ID" value="MFC5452874.1"/>
    <property type="molecule type" value="Genomic_DNA"/>
</dbReference>
<evidence type="ECO:0000256" key="3">
    <source>
        <dbReference type="ARBA" id="ARBA00023125"/>
    </source>
</evidence>
<dbReference type="InterPro" id="IPR004107">
    <property type="entry name" value="Integrase_SAM-like_N"/>
</dbReference>
<evidence type="ECO:0000313" key="9">
    <source>
        <dbReference type="Proteomes" id="UP001596044"/>
    </source>
</evidence>
<feature type="domain" description="Core-binding (CB)" evidence="7">
    <location>
        <begin position="4"/>
        <end position="86"/>
    </location>
</feature>
<evidence type="ECO:0000256" key="5">
    <source>
        <dbReference type="PROSITE-ProRule" id="PRU01248"/>
    </source>
</evidence>
<organism evidence="8 9">
    <name type="scientific">Paenibacillus aestuarii</name>
    <dbReference type="NCBI Taxonomy" id="516965"/>
    <lineage>
        <taxon>Bacteria</taxon>
        <taxon>Bacillati</taxon>
        <taxon>Bacillota</taxon>
        <taxon>Bacilli</taxon>
        <taxon>Bacillales</taxon>
        <taxon>Paenibacillaceae</taxon>
        <taxon>Paenibacillus</taxon>
    </lineage>
</organism>
<dbReference type="PROSITE" id="PS51900">
    <property type="entry name" value="CB"/>
    <property type="match status" value="1"/>
</dbReference>
<name>A0ABW0KHF5_9BACL</name>
<proteinExistence type="inferred from homology"/>
<evidence type="ECO:0000256" key="4">
    <source>
        <dbReference type="ARBA" id="ARBA00023172"/>
    </source>
</evidence>
<keyword evidence="4" id="KW-0233">DNA recombination</keyword>
<dbReference type="InterPro" id="IPR011010">
    <property type="entry name" value="DNA_brk_join_enz"/>
</dbReference>
<evidence type="ECO:0000313" key="8">
    <source>
        <dbReference type="EMBL" id="MFC5452874.1"/>
    </source>
</evidence>
<gene>
    <name evidence="8" type="ORF">ACFPOG_32200</name>
</gene>
<dbReference type="PANTHER" id="PTHR30349:SF41">
    <property type="entry name" value="INTEGRASE_RECOMBINASE PROTEIN MJ0367-RELATED"/>
    <property type="match status" value="1"/>
</dbReference>
<comment type="caution">
    <text evidence="8">The sequence shown here is derived from an EMBL/GenBank/DDBJ whole genome shotgun (WGS) entry which is preliminary data.</text>
</comment>
<dbReference type="RefSeq" id="WP_270879137.1">
    <property type="nucleotide sequence ID" value="NZ_JAQFVF010000023.1"/>
</dbReference>
<dbReference type="InterPro" id="IPR044068">
    <property type="entry name" value="CB"/>
</dbReference>
<dbReference type="SUPFAM" id="SSF56349">
    <property type="entry name" value="DNA breaking-rejoining enzymes"/>
    <property type="match status" value="1"/>
</dbReference>
<dbReference type="PANTHER" id="PTHR30349">
    <property type="entry name" value="PHAGE INTEGRASE-RELATED"/>
    <property type="match status" value="1"/>
</dbReference>
<protein>
    <submittedName>
        <fullName evidence="8">Tyrosine-type recombinase/integrase</fullName>
    </submittedName>
</protein>
<keyword evidence="3 5" id="KW-0238">DNA-binding</keyword>
<evidence type="ECO:0000259" key="7">
    <source>
        <dbReference type="PROSITE" id="PS51900"/>
    </source>
</evidence>